<gene>
    <name evidence="3" type="ORF">CLV71_110194</name>
</gene>
<evidence type="ECO:0000256" key="2">
    <source>
        <dbReference type="SAM" id="Phobius"/>
    </source>
</evidence>
<feature type="compositionally biased region" description="Gly residues" evidence="1">
    <location>
        <begin position="198"/>
        <end position="211"/>
    </location>
</feature>
<evidence type="ECO:0008006" key="5">
    <source>
        <dbReference type="Google" id="ProtNLM"/>
    </source>
</evidence>
<accession>A0A4V3FSD2</accession>
<reference evidence="3 4" key="1">
    <citation type="submission" date="2019-03" db="EMBL/GenBank/DDBJ databases">
        <title>Genomic Encyclopedia of Archaeal and Bacterial Type Strains, Phase II (KMG-II): from individual species to whole genera.</title>
        <authorList>
            <person name="Goeker M."/>
        </authorList>
    </citation>
    <scope>NUCLEOTIDE SEQUENCE [LARGE SCALE GENOMIC DNA]</scope>
    <source>
        <strain evidence="3 4">DSM 45499</strain>
    </source>
</reference>
<evidence type="ECO:0000313" key="4">
    <source>
        <dbReference type="Proteomes" id="UP000294927"/>
    </source>
</evidence>
<evidence type="ECO:0000256" key="1">
    <source>
        <dbReference type="SAM" id="MobiDB-lite"/>
    </source>
</evidence>
<protein>
    <recommendedName>
        <fullName evidence="5">TIGR04222 domain-containing membrane protein</fullName>
    </recommendedName>
</protein>
<sequence length="211" mass="21677">MSGALRELVDRGAARQSRRRGIVRTGQRLPRDLEPLSRSVYSALGTHSRPAGLRKSKHVDEKLPAVRRRVVGAGLRAGRVRRTLGSITAVAAPVVALDGVLRGVDVAMGIAVSVVAVLGAAWLLALRGITVRGARTLAATPRRRAGVRVLRGASAEPAGVSSSGWFLGSWLADFGYPKSSFAVDAGSGGHSGGHDGGDFGGGHDGGGDGGY</sequence>
<comment type="caution">
    <text evidence="3">The sequence shown here is derived from an EMBL/GenBank/DDBJ whole genome shotgun (WGS) entry which is preliminary data.</text>
</comment>
<keyword evidence="4" id="KW-1185">Reference proteome</keyword>
<feature type="transmembrane region" description="Helical" evidence="2">
    <location>
        <begin position="107"/>
        <end position="126"/>
    </location>
</feature>
<keyword evidence="2" id="KW-0472">Membrane</keyword>
<proteinExistence type="predicted"/>
<dbReference type="EMBL" id="SOCP01000010">
    <property type="protein sequence ID" value="TDV47011.1"/>
    <property type="molecule type" value="Genomic_DNA"/>
</dbReference>
<keyword evidence="2" id="KW-0812">Transmembrane</keyword>
<evidence type="ECO:0000313" key="3">
    <source>
        <dbReference type="EMBL" id="TDV47011.1"/>
    </source>
</evidence>
<dbReference type="RefSeq" id="WP_133905518.1">
    <property type="nucleotide sequence ID" value="NZ_SOCP01000010.1"/>
</dbReference>
<keyword evidence="2" id="KW-1133">Transmembrane helix</keyword>
<name>A0A4V3FSD2_9PSEU</name>
<feature type="region of interest" description="Disordered" evidence="1">
    <location>
        <begin position="1"/>
        <end position="26"/>
    </location>
</feature>
<dbReference type="AlphaFoldDB" id="A0A4V3FSD2"/>
<organism evidence="3 4">
    <name type="scientific">Actinophytocola oryzae</name>
    <dbReference type="NCBI Taxonomy" id="502181"/>
    <lineage>
        <taxon>Bacteria</taxon>
        <taxon>Bacillati</taxon>
        <taxon>Actinomycetota</taxon>
        <taxon>Actinomycetes</taxon>
        <taxon>Pseudonocardiales</taxon>
        <taxon>Pseudonocardiaceae</taxon>
    </lineage>
</organism>
<feature type="region of interest" description="Disordered" evidence="1">
    <location>
        <begin position="192"/>
        <end position="211"/>
    </location>
</feature>
<dbReference type="Proteomes" id="UP000294927">
    <property type="component" value="Unassembled WGS sequence"/>
</dbReference>